<organism evidence="3 4">
    <name type="scientific">Botryobasidium botryosum (strain FD-172 SS1)</name>
    <dbReference type="NCBI Taxonomy" id="930990"/>
    <lineage>
        <taxon>Eukaryota</taxon>
        <taxon>Fungi</taxon>
        <taxon>Dikarya</taxon>
        <taxon>Basidiomycota</taxon>
        <taxon>Agaricomycotina</taxon>
        <taxon>Agaricomycetes</taxon>
        <taxon>Cantharellales</taxon>
        <taxon>Botryobasidiaceae</taxon>
        <taxon>Botryobasidium</taxon>
    </lineage>
</organism>
<protein>
    <recommendedName>
        <fullName evidence="2">JmjC domain-containing protein</fullName>
    </recommendedName>
</protein>
<dbReference type="PANTHER" id="PTHR12480:SF21">
    <property type="entry name" value="JMJC DOMAIN-CONTAINING PROTEIN 8"/>
    <property type="match status" value="1"/>
</dbReference>
<evidence type="ECO:0000259" key="2">
    <source>
        <dbReference type="PROSITE" id="PS51184"/>
    </source>
</evidence>
<dbReference type="SUPFAM" id="SSF51197">
    <property type="entry name" value="Clavaminate synthase-like"/>
    <property type="match status" value="1"/>
</dbReference>
<dbReference type="InterPro" id="IPR003347">
    <property type="entry name" value="JmjC_dom"/>
</dbReference>
<dbReference type="SUPFAM" id="SSF81383">
    <property type="entry name" value="F-box domain"/>
    <property type="match status" value="1"/>
</dbReference>
<dbReference type="PROSITE" id="PS51184">
    <property type="entry name" value="JMJC"/>
    <property type="match status" value="1"/>
</dbReference>
<sequence>MIQTCVAAETYDEPARKRSRLASPSPGNKSHSSHPLSILPRGNMLLSSAPSSIRMLGLGSLAPLTDTLVIEVLSLVPHVELLLLSACSKAFFAFARHEQLWKNLYLDGSKGVLLSWHGSWRKSYLALQASPAAAGPLDWPTDSIKTPGLYSDVLYLPYLCTRTPIHDYFFPRRRPRSNIPHHPASTLTHKIFSEKYALPSRPVIITSALSTWPAFARSLWSPQTLKTRFPRVHFRAEALDCTMETYTSYADGCALEDSPLYLFDSRFVEKTNGEMGEEYTPPEVFGQDLFEFMGDERPDYRWLIVGPARSGSTFHKDPNSTSAWNAVLQGKKGWVMFPPDVLPPGVYVSEDEAEVTSPLSIFEWFLSYFDEAWATYGPTARDPKNRGKMMVGVCESNEIFYVPSGWWHLVVNLEFSVAVTQNFVSIHEVGNVLSFMRDKPDQISGFKRAPGSLEPHHCSSLFDRFSAVLRQSAPEALDYGLKQLDVKVRKGARTTLWDSVIKKDIEQDANAQSASSSGFSFSFDLEDNEQ</sequence>
<evidence type="ECO:0000256" key="1">
    <source>
        <dbReference type="SAM" id="MobiDB-lite"/>
    </source>
</evidence>
<dbReference type="InterPro" id="IPR036047">
    <property type="entry name" value="F-box-like_dom_sf"/>
</dbReference>
<evidence type="ECO:0000313" key="4">
    <source>
        <dbReference type="Proteomes" id="UP000027195"/>
    </source>
</evidence>
<dbReference type="HOGENOM" id="CLU_016785_1_2_1"/>
<dbReference type="Pfam" id="PF13621">
    <property type="entry name" value="Cupin_8"/>
    <property type="match status" value="1"/>
</dbReference>
<gene>
    <name evidence="3" type="ORF">BOTBODRAFT_380843</name>
</gene>
<dbReference type="EMBL" id="KL198018">
    <property type="protein sequence ID" value="KDQ19889.1"/>
    <property type="molecule type" value="Genomic_DNA"/>
</dbReference>
<evidence type="ECO:0000313" key="3">
    <source>
        <dbReference type="EMBL" id="KDQ19889.1"/>
    </source>
</evidence>
<dbReference type="InParanoid" id="A0A067MWB8"/>
<dbReference type="InterPro" id="IPR041667">
    <property type="entry name" value="Cupin_8"/>
</dbReference>
<keyword evidence="4" id="KW-1185">Reference proteome</keyword>
<dbReference type="PANTHER" id="PTHR12480">
    <property type="entry name" value="ARGININE DEMETHYLASE AND LYSYL-HYDROXYLASE JMJD"/>
    <property type="match status" value="1"/>
</dbReference>
<feature type="region of interest" description="Disordered" evidence="1">
    <location>
        <begin position="508"/>
        <end position="530"/>
    </location>
</feature>
<reference evidence="4" key="1">
    <citation type="journal article" date="2014" name="Proc. Natl. Acad. Sci. U.S.A.">
        <title>Extensive sampling of basidiomycete genomes demonstrates inadequacy of the white-rot/brown-rot paradigm for wood decay fungi.</title>
        <authorList>
            <person name="Riley R."/>
            <person name="Salamov A.A."/>
            <person name="Brown D.W."/>
            <person name="Nagy L.G."/>
            <person name="Floudas D."/>
            <person name="Held B.W."/>
            <person name="Levasseur A."/>
            <person name="Lombard V."/>
            <person name="Morin E."/>
            <person name="Otillar R."/>
            <person name="Lindquist E.A."/>
            <person name="Sun H."/>
            <person name="LaButti K.M."/>
            <person name="Schmutz J."/>
            <person name="Jabbour D."/>
            <person name="Luo H."/>
            <person name="Baker S.E."/>
            <person name="Pisabarro A.G."/>
            <person name="Walton J.D."/>
            <person name="Blanchette R.A."/>
            <person name="Henrissat B."/>
            <person name="Martin F."/>
            <person name="Cullen D."/>
            <person name="Hibbett D.S."/>
            <person name="Grigoriev I.V."/>
        </authorList>
    </citation>
    <scope>NUCLEOTIDE SEQUENCE [LARGE SCALE GENOMIC DNA]</scope>
    <source>
        <strain evidence="4">FD-172 SS1</strain>
    </source>
</reference>
<dbReference type="GO" id="GO:0005634">
    <property type="term" value="C:nucleus"/>
    <property type="evidence" value="ECO:0007669"/>
    <property type="project" value="TreeGrafter"/>
</dbReference>
<dbReference type="SMART" id="SM00558">
    <property type="entry name" value="JmjC"/>
    <property type="match status" value="1"/>
</dbReference>
<dbReference type="AlphaFoldDB" id="A0A067MWB8"/>
<feature type="domain" description="JmjC" evidence="2">
    <location>
        <begin position="270"/>
        <end position="440"/>
    </location>
</feature>
<dbReference type="InterPro" id="IPR050910">
    <property type="entry name" value="JMJD6_ArgDemeth/LysHydrox"/>
</dbReference>
<name>A0A067MWB8_BOTB1</name>
<feature type="compositionally biased region" description="Low complexity" evidence="1">
    <location>
        <begin position="513"/>
        <end position="523"/>
    </location>
</feature>
<dbReference type="Proteomes" id="UP000027195">
    <property type="component" value="Unassembled WGS sequence"/>
</dbReference>
<proteinExistence type="predicted"/>
<dbReference type="GO" id="GO:0000987">
    <property type="term" value="F:cis-regulatory region sequence-specific DNA binding"/>
    <property type="evidence" value="ECO:0007669"/>
    <property type="project" value="TreeGrafter"/>
</dbReference>
<dbReference type="STRING" id="930990.A0A067MWB8"/>
<dbReference type="Gene3D" id="2.60.120.650">
    <property type="entry name" value="Cupin"/>
    <property type="match status" value="1"/>
</dbReference>
<dbReference type="OrthoDB" id="424465at2759"/>
<feature type="compositionally biased region" description="Polar residues" evidence="1">
    <location>
        <begin position="25"/>
        <end position="35"/>
    </location>
</feature>
<feature type="region of interest" description="Disordered" evidence="1">
    <location>
        <begin position="9"/>
        <end position="36"/>
    </location>
</feature>
<accession>A0A067MWB8</accession>